<name>A0A517SPA3_9BACT</name>
<feature type="transmembrane region" description="Helical" evidence="1">
    <location>
        <begin position="220"/>
        <end position="240"/>
    </location>
</feature>
<feature type="transmembrane region" description="Helical" evidence="1">
    <location>
        <begin position="280"/>
        <end position="301"/>
    </location>
</feature>
<dbReference type="PANTHER" id="PTHR22911">
    <property type="entry name" value="ACYL-MALONYL CONDENSING ENZYME-RELATED"/>
    <property type="match status" value="1"/>
</dbReference>
<feature type="transmembrane region" description="Helical" evidence="1">
    <location>
        <begin position="252"/>
        <end position="274"/>
    </location>
</feature>
<feature type="transmembrane region" description="Helical" evidence="1">
    <location>
        <begin position="177"/>
        <end position="200"/>
    </location>
</feature>
<keyword evidence="4" id="KW-1185">Reference proteome</keyword>
<feature type="domain" description="EamA" evidence="2">
    <location>
        <begin position="146"/>
        <end position="294"/>
    </location>
</feature>
<organism evidence="3 4">
    <name type="scientific">Stieleria bergensis</name>
    <dbReference type="NCBI Taxonomy" id="2528025"/>
    <lineage>
        <taxon>Bacteria</taxon>
        <taxon>Pseudomonadati</taxon>
        <taxon>Planctomycetota</taxon>
        <taxon>Planctomycetia</taxon>
        <taxon>Pirellulales</taxon>
        <taxon>Pirellulaceae</taxon>
        <taxon>Stieleria</taxon>
    </lineage>
</organism>
<reference evidence="3 4" key="1">
    <citation type="submission" date="2019-02" db="EMBL/GenBank/DDBJ databases">
        <title>Deep-cultivation of Planctomycetes and their phenomic and genomic characterization uncovers novel biology.</title>
        <authorList>
            <person name="Wiegand S."/>
            <person name="Jogler M."/>
            <person name="Boedeker C."/>
            <person name="Pinto D."/>
            <person name="Vollmers J."/>
            <person name="Rivas-Marin E."/>
            <person name="Kohn T."/>
            <person name="Peeters S.H."/>
            <person name="Heuer A."/>
            <person name="Rast P."/>
            <person name="Oberbeckmann S."/>
            <person name="Bunk B."/>
            <person name="Jeske O."/>
            <person name="Meyerdierks A."/>
            <person name="Storesund J.E."/>
            <person name="Kallscheuer N."/>
            <person name="Luecker S."/>
            <person name="Lage O.M."/>
            <person name="Pohl T."/>
            <person name="Merkel B.J."/>
            <person name="Hornburger P."/>
            <person name="Mueller R.-W."/>
            <person name="Bruemmer F."/>
            <person name="Labrenz M."/>
            <person name="Spormann A.M."/>
            <person name="Op den Camp H."/>
            <person name="Overmann J."/>
            <person name="Amann R."/>
            <person name="Jetten M.S.M."/>
            <person name="Mascher T."/>
            <person name="Medema M.H."/>
            <person name="Devos D.P."/>
            <person name="Kaster A.-K."/>
            <person name="Ovreas L."/>
            <person name="Rohde M."/>
            <person name="Galperin M.Y."/>
            <person name="Jogler C."/>
        </authorList>
    </citation>
    <scope>NUCLEOTIDE SEQUENCE [LARGE SCALE GENOMIC DNA]</scope>
    <source>
        <strain evidence="3 4">SV_7m_r</strain>
    </source>
</reference>
<evidence type="ECO:0000313" key="3">
    <source>
        <dbReference type="EMBL" id="QDT57951.1"/>
    </source>
</evidence>
<proteinExistence type="predicted"/>
<evidence type="ECO:0000259" key="2">
    <source>
        <dbReference type="Pfam" id="PF00892"/>
    </source>
</evidence>
<feature type="domain" description="EamA" evidence="2">
    <location>
        <begin position="18"/>
        <end position="138"/>
    </location>
</feature>
<dbReference type="GO" id="GO:0016020">
    <property type="term" value="C:membrane"/>
    <property type="evidence" value="ECO:0007669"/>
    <property type="project" value="InterPro"/>
</dbReference>
<feature type="transmembrane region" description="Helical" evidence="1">
    <location>
        <begin position="144"/>
        <end position="165"/>
    </location>
</feature>
<dbReference type="Proteomes" id="UP000315003">
    <property type="component" value="Chromosome"/>
</dbReference>
<feature type="transmembrane region" description="Helical" evidence="1">
    <location>
        <begin position="66"/>
        <end position="83"/>
    </location>
</feature>
<keyword evidence="1" id="KW-1133">Transmembrane helix</keyword>
<feature type="transmembrane region" description="Helical" evidence="1">
    <location>
        <begin position="12"/>
        <end position="29"/>
    </location>
</feature>
<feature type="transmembrane region" description="Helical" evidence="1">
    <location>
        <begin position="89"/>
        <end position="109"/>
    </location>
</feature>
<dbReference type="EMBL" id="CP036272">
    <property type="protein sequence ID" value="QDT57951.1"/>
    <property type="molecule type" value="Genomic_DNA"/>
</dbReference>
<keyword evidence="1" id="KW-0812">Transmembrane</keyword>
<dbReference type="InterPro" id="IPR000620">
    <property type="entry name" value="EamA_dom"/>
</dbReference>
<keyword evidence="1" id="KW-0472">Membrane</keyword>
<accession>A0A517SPA3</accession>
<evidence type="ECO:0000256" key="1">
    <source>
        <dbReference type="SAM" id="Phobius"/>
    </source>
</evidence>
<sequence>MKPHQSGQIFDYLKLHFVILLWGFTGILGDQIPMPATQMVWVRSLLATLILVAVLPKRINVHWKTALALIGNGMLLGFHWVLFFTTVKIANVSICMIGMATVSFWTAIMEPLMVRSVRMRWINVLLGCIIIAAVYWIYRNETSYHLGLGIALLAAIIATVFSIFNGQLAPHAHPQTILMYEMAGAALFCTFAQLIGPSLYQQINQFSDASLAWPENVWQLSALEIFYFALLVLAGTILAYQIYIELLDRLSVFTINFANNLEPVYGISLGALILQENHELGGSFYVGTLVMLAVVIAQPWLNEKQERQLAPES</sequence>
<evidence type="ECO:0000313" key="4">
    <source>
        <dbReference type="Proteomes" id="UP000315003"/>
    </source>
</evidence>
<dbReference type="PANTHER" id="PTHR22911:SF79">
    <property type="entry name" value="MOBA-LIKE NTP TRANSFERASE DOMAIN-CONTAINING PROTEIN"/>
    <property type="match status" value="1"/>
</dbReference>
<protein>
    <submittedName>
        <fullName evidence="3">EamA-like transporter family protein</fullName>
    </submittedName>
</protein>
<feature type="transmembrane region" description="Helical" evidence="1">
    <location>
        <begin position="121"/>
        <end position="138"/>
    </location>
</feature>
<dbReference type="AlphaFoldDB" id="A0A517SPA3"/>
<dbReference type="OrthoDB" id="9150437at2"/>
<gene>
    <name evidence="3" type="ORF">SV7mr_04390</name>
</gene>
<feature type="transmembrane region" description="Helical" evidence="1">
    <location>
        <begin position="35"/>
        <end position="54"/>
    </location>
</feature>
<dbReference type="Pfam" id="PF00892">
    <property type="entry name" value="EamA"/>
    <property type="match status" value="2"/>
</dbReference>
<dbReference type="RefSeq" id="WP_145268767.1">
    <property type="nucleotide sequence ID" value="NZ_CP036272.1"/>
</dbReference>